<organism evidence="9 10">
    <name type="scientific">Zingiber officinale</name>
    <name type="common">Ginger</name>
    <name type="synonym">Amomum zingiber</name>
    <dbReference type="NCBI Taxonomy" id="94328"/>
    <lineage>
        <taxon>Eukaryota</taxon>
        <taxon>Viridiplantae</taxon>
        <taxon>Streptophyta</taxon>
        <taxon>Embryophyta</taxon>
        <taxon>Tracheophyta</taxon>
        <taxon>Spermatophyta</taxon>
        <taxon>Magnoliopsida</taxon>
        <taxon>Liliopsida</taxon>
        <taxon>Zingiberales</taxon>
        <taxon>Zingiberaceae</taxon>
        <taxon>Zingiber</taxon>
    </lineage>
</organism>
<evidence type="ECO:0000256" key="4">
    <source>
        <dbReference type="ARBA" id="ARBA00022842"/>
    </source>
</evidence>
<evidence type="ECO:0000256" key="3">
    <source>
        <dbReference type="ARBA" id="ARBA00022723"/>
    </source>
</evidence>
<dbReference type="Pfam" id="PF03936">
    <property type="entry name" value="Terpene_synth_C"/>
    <property type="match status" value="1"/>
</dbReference>
<feature type="compositionally biased region" description="Low complexity" evidence="7">
    <location>
        <begin position="558"/>
        <end position="571"/>
    </location>
</feature>
<dbReference type="AlphaFoldDB" id="A0A8J5C611"/>
<dbReference type="Gene3D" id="1.10.600.10">
    <property type="entry name" value="Farnesyl Diphosphate Synthase"/>
    <property type="match status" value="2"/>
</dbReference>
<dbReference type="SUPFAM" id="SSF48576">
    <property type="entry name" value="Terpenoid synthases"/>
    <property type="match status" value="1"/>
</dbReference>
<dbReference type="GO" id="GO:0016102">
    <property type="term" value="P:diterpenoid biosynthetic process"/>
    <property type="evidence" value="ECO:0007669"/>
    <property type="project" value="InterPro"/>
</dbReference>
<name>A0A8J5C611_ZINOF</name>
<evidence type="ECO:0000313" key="10">
    <source>
        <dbReference type="Proteomes" id="UP000734854"/>
    </source>
</evidence>
<feature type="domain" description="PPM-type phosphatase" evidence="8">
    <location>
        <begin position="615"/>
        <end position="924"/>
    </location>
</feature>
<dbReference type="InterPro" id="IPR008930">
    <property type="entry name" value="Terpenoid_cyclase/PrenylTrfase"/>
</dbReference>
<feature type="region of interest" description="Disordered" evidence="7">
    <location>
        <begin position="558"/>
        <end position="595"/>
    </location>
</feature>
<dbReference type="Gene3D" id="1.50.10.130">
    <property type="entry name" value="Terpene synthase, N-terminal domain"/>
    <property type="match status" value="1"/>
</dbReference>
<evidence type="ECO:0000256" key="5">
    <source>
        <dbReference type="ARBA" id="ARBA00047761"/>
    </source>
</evidence>
<comment type="cofactor">
    <cofactor evidence="1">
        <name>Mg(2+)</name>
        <dbReference type="ChEBI" id="CHEBI:18420"/>
    </cofactor>
</comment>
<dbReference type="InterPro" id="IPR001932">
    <property type="entry name" value="PPM-type_phosphatase-like_dom"/>
</dbReference>
<keyword evidence="10" id="KW-1185">Reference proteome</keyword>
<reference evidence="9 10" key="1">
    <citation type="submission" date="2020-08" db="EMBL/GenBank/DDBJ databases">
        <title>Plant Genome Project.</title>
        <authorList>
            <person name="Zhang R.-G."/>
        </authorList>
    </citation>
    <scope>NUCLEOTIDE SEQUENCE [LARGE SCALE GENOMIC DNA]</scope>
    <source>
        <tissue evidence="9">Rhizome</tissue>
    </source>
</reference>
<evidence type="ECO:0000256" key="6">
    <source>
        <dbReference type="ARBA" id="ARBA00048336"/>
    </source>
</evidence>
<evidence type="ECO:0000256" key="1">
    <source>
        <dbReference type="ARBA" id="ARBA00001946"/>
    </source>
</evidence>
<accession>A0A8J5C611</accession>
<dbReference type="InterPro" id="IPR036457">
    <property type="entry name" value="PPM-type-like_dom_sf"/>
</dbReference>
<dbReference type="EMBL" id="JACMSC010000019">
    <property type="protein sequence ID" value="KAG6473212.1"/>
    <property type="molecule type" value="Genomic_DNA"/>
</dbReference>
<dbReference type="Proteomes" id="UP000734854">
    <property type="component" value="Unassembled WGS sequence"/>
</dbReference>
<evidence type="ECO:0000256" key="2">
    <source>
        <dbReference type="ARBA" id="ARBA00013081"/>
    </source>
</evidence>
<dbReference type="InterPro" id="IPR050148">
    <property type="entry name" value="Terpene_synthase-like"/>
</dbReference>
<dbReference type="PROSITE" id="PS51746">
    <property type="entry name" value="PPM_2"/>
    <property type="match status" value="1"/>
</dbReference>
<keyword evidence="3" id="KW-0479">Metal-binding</keyword>
<comment type="catalytic activity">
    <reaction evidence="5">
        <text>O-phospho-L-seryl-[protein] + H2O = L-seryl-[protein] + phosphate</text>
        <dbReference type="Rhea" id="RHEA:20629"/>
        <dbReference type="Rhea" id="RHEA-COMP:9863"/>
        <dbReference type="Rhea" id="RHEA-COMP:11604"/>
        <dbReference type="ChEBI" id="CHEBI:15377"/>
        <dbReference type="ChEBI" id="CHEBI:29999"/>
        <dbReference type="ChEBI" id="CHEBI:43474"/>
        <dbReference type="ChEBI" id="CHEBI:83421"/>
        <dbReference type="EC" id="3.1.3.16"/>
    </reaction>
</comment>
<dbReference type="SMART" id="SM00332">
    <property type="entry name" value="PP2Cc"/>
    <property type="match status" value="1"/>
</dbReference>
<dbReference type="Pfam" id="PF01397">
    <property type="entry name" value="Terpene_synth"/>
    <property type="match status" value="1"/>
</dbReference>
<dbReference type="EC" id="3.1.3.16" evidence="2"/>
<dbReference type="Pfam" id="PF00481">
    <property type="entry name" value="PP2C"/>
    <property type="match status" value="1"/>
</dbReference>
<dbReference type="SUPFAM" id="SSF48239">
    <property type="entry name" value="Terpenoid cyclases/Protein prenyltransferases"/>
    <property type="match status" value="1"/>
</dbReference>
<dbReference type="CDD" id="cd00684">
    <property type="entry name" value="Terpene_cyclase_plant_C1"/>
    <property type="match status" value="1"/>
</dbReference>
<dbReference type="InterPro" id="IPR044814">
    <property type="entry name" value="Terpene_cyclase_plant_C1"/>
</dbReference>
<comment type="catalytic activity">
    <reaction evidence="6">
        <text>O-phospho-L-threonyl-[protein] + H2O = L-threonyl-[protein] + phosphate</text>
        <dbReference type="Rhea" id="RHEA:47004"/>
        <dbReference type="Rhea" id="RHEA-COMP:11060"/>
        <dbReference type="Rhea" id="RHEA-COMP:11605"/>
        <dbReference type="ChEBI" id="CHEBI:15377"/>
        <dbReference type="ChEBI" id="CHEBI:30013"/>
        <dbReference type="ChEBI" id="CHEBI:43474"/>
        <dbReference type="ChEBI" id="CHEBI:61977"/>
        <dbReference type="EC" id="3.1.3.16"/>
    </reaction>
</comment>
<evidence type="ECO:0000313" key="9">
    <source>
        <dbReference type="EMBL" id="KAG6473212.1"/>
    </source>
</evidence>
<dbReference type="GO" id="GO:0000287">
    <property type="term" value="F:magnesium ion binding"/>
    <property type="evidence" value="ECO:0007669"/>
    <property type="project" value="InterPro"/>
</dbReference>
<evidence type="ECO:0000259" key="8">
    <source>
        <dbReference type="PROSITE" id="PS51746"/>
    </source>
</evidence>
<dbReference type="InterPro" id="IPR001906">
    <property type="entry name" value="Terpene_synth_N"/>
</dbReference>
<dbReference type="PANTHER" id="PTHR31225">
    <property type="entry name" value="OS04G0344100 PROTEIN-RELATED"/>
    <property type="match status" value="1"/>
</dbReference>
<dbReference type="InterPro" id="IPR036965">
    <property type="entry name" value="Terpene_synth_N_sf"/>
</dbReference>
<protein>
    <recommendedName>
        <fullName evidence="2">protein-serine/threonine phosphatase</fullName>
        <ecNumber evidence="2">3.1.3.16</ecNumber>
    </recommendedName>
</protein>
<proteinExistence type="predicted"/>
<evidence type="ECO:0000256" key="7">
    <source>
        <dbReference type="SAM" id="MobiDB-lite"/>
    </source>
</evidence>
<dbReference type="GO" id="GO:0004722">
    <property type="term" value="F:protein serine/threonine phosphatase activity"/>
    <property type="evidence" value="ECO:0007669"/>
    <property type="project" value="UniProtKB-EC"/>
</dbReference>
<keyword evidence="4" id="KW-0460">Magnesium</keyword>
<comment type="caution">
    <text evidence="9">The sequence shown here is derived from an EMBL/GenBank/DDBJ whole genome shotgun (WGS) entry which is preliminary data.</text>
</comment>
<gene>
    <name evidence="9" type="ORF">ZIOFF_067125</name>
</gene>
<dbReference type="GO" id="GO:0010333">
    <property type="term" value="F:terpene synthase activity"/>
    <property type="evidence" value="ECO:0007669"/>
    <property type="project" value="InterPro"/>
</dbReference>
<sequence length="1019" mass="114981">MPLLSSATAPPSVCTIDNNARRPATVLRRSGSQFPIRCATEEAPVRKYVQYPPNLRADGYIQSITRSFEVEEEHKVRKLDMLKEKTRNLIYEKKEVEEQLQLIDSLQQLGVAYHYKDEIKNALRGFHASFNDIINLQLKDNLHASALLFRLLRENGFSVTDDVDLFRRFKGQQGHLKASGRDTKGMLSLYEASYYAKEGEATLDEAMDFTSKHLRNLLDKGSINDDPRLKERVAHSLELPLNWRFERLHTRWFIEHFSRSKTEHMSPLLLDLAKLDFNAVQGIHKDEHSRLSRWWKDLGLAQHLPFFRDRLTANFLWTVGCAFEPQFGSFREVETKSNCLIAMLDDVYDVYGTLEELELITDAIDRWDVNAMEKLPDYLKLCFLAVFNTANDAAYRITKEKGLDILPYLKRAVDSEGGGDVSSIHGVMQEKGVSEAEARGKVKKMIMENWKAMNGDGVNYTCRFEEDFKICAINLARTAQFFYRNNIDRFSEADEETRNAETSLLKRIEKIIRQEDSPFRSPSFNPISSAFRALRGRCGIAIRMGNIPTAFASAAAADPASGVTRSGSTSRSGRRRTRRNDEERKEASRRGSSLREDRLHVIPDRIFSNDGRSCAASIYTQQGRKGINQDAMLLWEDFGGKGGVLCGVFDGHGPYGHLVARKVRDALPLKLLPFLPYPGGGRRRRRHGVNLTCCGLARRDDPPVRDPSFCAEEPSLSVWKETFVQSYKAMDRELRSHSALDCFCSGSTAVILFKLNSNLFIANIGDSRAVLGCKGDIAGSMVAVQLTVDLKPDLPREAERIKKCKGRVFALHDEPEVPRVWLPFDDAPGLAMARAFGDFCLKDYGVISVPEFFHWSLTEKDQFVVLASDGVWDVLSNEEVVEIVSSSPTRSSAGKVLVEAATREWKLKYPTSKMDDCAVVCLYLDGKEGILVAESLDNSSTSFVYPGNEDPRVETDEAQGPEPTLDRNFTVRNTRIAAALEEQGTECVTEDENWSGLQGVTRVNSIVQLPRFTDDKNEQ</sequence>
<feature type="compositionally biased region" description="Basic and acidic residues" evidence="7">
    <location>
        <begin position="579"/>
        <end position="595"/>
    </location>
</feature>
<dbReference type="Gene3D" id="3.60.40.10">
    <property type="entry name" value="PPM-type phosphatase domain"/>
    <property type="match status" value="1"/>
</dbReference>
<dbReference type="InterPro" id="IPR008949">
    <property type="entry name" value="Isoprenoid_synthase_dom_sf"/>
</dbReference>
<dbReference type="PANTHER" id="PTHR31225:SF252">
    <property type="entry name" value="TERPENE SYNTHASE 12-RELATED"/>
    <property type="match status" value="1"/>
</dbReference>
<dbReference type="InterPro" id="IPR005630">
    <property type="entry name" value="Terpene_synthase_metal-bd"/>
</dbReference>
<dbReference type="CDD" id="cd00143">
    <property type="entry name" value="PP2Cc"/>
    <property type="match status" value="1"/>
</dbReference>
<dbReference type="SUPFAM" id="SSF81606">
    <property type="entry name" value="PP2C-like"/>
    <property type="match status" value="1"/>
</dbReference>